<accession>A0A3N4E0Y1</accession>
<name>A0A3N4E0Y1_9GAMM</name>
<dbReference type="RefSeq" id="WP_124013110.1">
    <property type="nucleotide sequence ID" value="NZ_CP034073.1"/>
</dbReference>
<dbReference type="SUPFAM" id="SSF56935">
    <property type="entry name" value="Porins"/>
    <property type="match status" value="1"/>
</dbReference>
<reference evidence="2 4" key="1">
    <citation type="submission" date="2018-11" db="EMBL/GenBank/DDBJ databases">
        <title>Shewanella sp. M2.</title>
        <authorList>
            <person name="Hwang Y.J."/>
            <person name="Hwang C.Y."/>
        </authorList>
    </citation>
    <scope>NUCLEOTIDE SEQUENCE [LARGE SCALE GENOMIC DNA]</scope>
    <source>
        <strain evidence="2 4">M2</strain>
    </source>
</reference>
<sequence>MNKTKIFTLLATATMLSSPAIAEDNYDIGGMVRANYVYVDYDDASQDKLGDMKFEVAAISFNGEKDDFGVSMEYRLRADFDAIKHGFAYYSPNESTTIRAGIAKVPFGNIGYISNSYWLSLQYYVGFEDDYDAGFSVQYDGDGYRTDVAFFKGAENSASLTNRFAADLYTGNINGTEYTAEESNQVNLRQSFFVDTFGIKSTIGASVEYGQMYDNATGNNDNRYAYAVHYDGTMDAWNVQAQYLKYQFDTATSDQNAVAMSVCGGAYEIASEASAVTVNVSRKLTSAWGDLKIYNDFNVLMPEQDDFDNSYQNVTGISVANGPLFAWFDFIVGKNMLWSSRSNHVGLQDAFGDWDKKVNINLGYYF</sequence>
<evidence type="ECO:0008006" key="6">
    <source>
        <dbReference type="Google" id="ProtNLM"/>
    </source>
</evidence>
<dbReference type="EMBL" id="RKKB01000004">
    <property type="protein sequence ID" value="RPA31839.1"/>
    <property type="molecule type" value="Genomic_DNA"/>
</dbReference>
<dbReference type="AlphaFoldDB" id="A0A3N4E0Y1"/>
<dbReference type="EMBL" id="CP034073">
    <property type="protein sequence ID" value="AZG36148.1"/>
    <property type="molecule type" value="Genomic_DNA"/>
</dbReference>
<keyword evidence="4" id="KW-1185">Reference proteome</keyword>
<evidence type="ECO:0000313" key="2">
    <source>
        <dbReference type="EMBL" id="AZG36148.1"/>
    </source>
</evidence>
<evidence type="ECO:0000313" key="5">
    <source>
        <dbReference type="Proteomes" id="UP000278855"/>
    </source>
</evidence>
<evidence type="ECO:0000313" key="4">
    <source>
        <dbReference type="Proteomes" id="UP000273778"/>
    </source>
</evidence>
<feature type="chain" id="PRO_5018074718" description="Porin" evidence="1">
    <location>
        <begin position="23"/>
        <end position="366"/>
    </location>
</feature>
<protein>
    <recommendedName>
        <fullName evidence="6">Porin</fullName>
    </recommendedName>
</protein>
<dbReference type="OrthoDB" id="625456at2"/>
<dbReference type="Proteomes" id="UP000278855">
    <property type="component" value="Unassembled WGS sequence"/>
</dbReference>
<keyword evidence="1" id="KW-0732">Signal</keyword>
<feature type="signal peptide" evidence="1">
    <location>
        <begin position="1"/>
        <end position="22"/>
    </location>
</feature>
<dbReference type="KEGG" id="spsr:EGC80_15545"/>
<reference evidence="3" key="3">
    <citation type="submission" date="2018-11" db="EMBL/GenBank/DDBJ databases">
        <authorList>
            <person name="Hwang Y.J."/>
            <person name="Hwang C.Y."/>
        </authorList>
    </citation>
    <scope>NUCLEOTIDE SEQUENCE</scope>
    <source>
        <strain evidence="3">R106</strain>
    </source>
</reference>
<proteinExistence type="predicted"/>
<evidence type="ECO:0000256" key="1">
    <source>
        <dbReference type="SAM" id="SignalP"/>
    </source>
</evidence>
<organism evidence="3 5">
    <name type="scientific">Shewanella psychromarinicola</name>
    <dbReference type="NCBI Taxonomy" id="2487742"/>
    <lineage>
        <taxon>Bacteria</taxon>
        <taxon>Pseudomonadati</taxon>
        <taxon>Pseudomonadota</taxon>
        <taxon>Gammaproteobacteria</taxon>
        <taxon>Alteromonadales</taxon>
        <taxon>Shewanellaceae</taxon>
        <taxon>Shewanella</taxon>
    </lineage>
</organism>
<gene>
    <name evidence="3" type="ORF">EGC77_13035</name>
    <name evidence="2" type="ORF">EGC80_15545</name>
</gene>
<reference evidence="5" key="2">
    <citation type="submission" date="2018-11" db="EMBL/GenBank/DDBJ databases">
        <title>Shewanella sp. R106.</title>
        <authorList>
            <person name="Hwang Y.J."/>
            <person name="Hwang C.Y."/>
        </authorList>
    </citation>
    <scope>NUCLEOTIDE SEQUENCE [LARGE SCALE GENOMIC DNA]</scope>
    <source>
        <strain evidence="5">R106</strain>
    </source>
</reference>
<dbReference type="Proteomes" id="UP000273778">
    <property type="component" value="Chromosome"/>
</dbReference>
<evidence type="ECO:0000313" key="3">
    <source>
        <dbReference type="EMBL" id="RPA31839.1"/>
    </source>
</evidence>